<evidence type="ECO:0000313" key="6">
    <source>
        <dbReference type="EMBL" id="GII75154.1"/>
    </source>
</evidence>
<dbReference type="InterPro" id="IPR029058">
    <property type="entry name" value="AB_hydrolase_fold"/>
</dbReference>
<organism evidence="6 7">
    <name type="scientific">Sphaerisporangium rufum</name>
    <dbReference type="NCBI Taxonomy" id="1381558"/>
    <lineage>
        <taxon>Bacteria</taxon>
        <taxon>Bacillati</taxon>
        <taxon>Actinomycetota</taxon>
        <taxon>Actinomycetes</taxon>
        <taxon>Streptosporangiales</taxon>
        <taxon>Streptosporangiaceae</taxon>
        <taxon>Sphaerisporangium</taxon>
    </lineage>
</organism>
<keyword evidence="2 3" id="KW-0378">Hydrolase</keyword>
<dbReference type="AlphaFoldDB" id="A0A919QW33"/>
<proteinExistence type="inferred from homology"/>
<dbReference type="EC" id="3.1.1.-" evidence="3"/>
<dbReference type="GO" id="GO:0016787">
    <property type="term" value="F:hydrolase activity"/>
    <property type="evidence" value="ECO:0007669"/>
    <property type="project" value="UniProtKB-KW"/>
</dbReference>
<dbReference type="RefSeq" id="WP_203981827.1">
    <property type="nucleotide sequence ID" value="NZ_BOOU01000002.1"/>
</dbReference>
<dbReference type="SUPFAM" id="SSF53474">
    <property type="entry name" value="alpha/beta-Hydrolases"/>
    <property type="match status" value="1"/>
</dbReference>
<keyword evidence="7" id="KW-1185">Reference proteome</keyword>
<dbReference type="InterPro" id="IPR019826">
    <property type="entry name" value="Carboxylesterase_B_AS"/>
</dbReference>
<dbReference type="PANTHER" id="PTHR11559">
    <property type="entry name" value="CARBOXYLESTERASE"/>
    <property type="match status" value="1"/>
</dbReference>
<evidence type="ECO:0000256" key="2">
    <source>
        <dbReference type="ARBA" id="ARBA00022801"/>
    </source>
</evidence>
<evidence type="ECO:0000256" key="4">
    <source>
        <dbReference type="SAM" id="MobiDB-lite"/>
    </source>
</evidence>
<evidence type="ECO:0000256" key="3">
    <source>
        <dbReference type="RuleBase" id="RU361235"/>
    </source>
</evidence>
<evidence type="ECO:0000259" key="5">
    <source>
        <dbReference type="Pfam" id="PF00135"/>
    </source>
</evidence>
<dbReference type="Pfam" id="PF00135">
    <property type="entry name" value="COesterase"/>
    <property type="match status" value="1"/>
</dbReference>
<dbReference type="Proteomes" id="UP000655287">
    <property type="component" value="Unassembled WGS sequence"/>
</dbReference>
<evidence type="ECO:0000313" key="7">
    <source>
        <dbReference type="Proteomes" id="UP000655287"/>
    </source>
</evidence>
<sequence length="431" mass="44931">MSTAARARVTGGLLRGHDESGAVTFRGVRYAAPARRFTPPEPVEHWSGEQDARDHGPPAAQRPGRMAWVPGLALDAARSREDCLTLTVWTPGCDGERRPVLVFLHGGAFVSGSGAQAMYDGAALARAHGLVVVTVNYRLGFLGFGHHDATPANLGLRDQIAALRWVRANAAAFGGNPDRVTLAGHSAGGTSVLALMTCPEARGLFARAALLSAVPYGFATPAEAADQAAAVRRALGRGAGLGSVPLRALLAAQDVAMSGRRLVAGVLPVAPVVDGSLLPRHPVEAVRAGAAGRIPLLVSTTTEEMRLYAAAGTVPPAEVAARTREVFVDPADEVARAHHGPVTRVRYARPSPFTRHGARLGACHLADVPFHLGTFADARVAPLAGTGPAVETFGRAVTAAFAAFCRGDETTGFSRLAEPDIGGEEWHSRAR</sequence>
<reference evidence="6" key="1">
    <citation type="submission" date="2021-01" db="EMBL/GenBank/DDBJ databases">
        <title>Whole genome shotgun sequence of Sphaerisporangium rufum NBRC 109079.</title>
        <authorList>
            <person name="Komaki H."/>
            <person name="Tamura T."/>
        </authorList>
    </citation>
    <scope>NUCLEOTIDE SEQUENCE</scope>
    <source>
        <strain evidence="6">NBRC 109079</strain>
    </source>
</reference>
<dbReference type="InterPro" id="IPR002018">
    <property type="entry name" value="CarbesteraseB"/>
</dbReference>
<comment type="similarity">
    <text evidence="1 3">Belongs to the type-B carboxylesterase/lipase family.</text>
</comment>
<dbReference type="Gene3D" id="3.40.50.1820">
    <property type="entry name" value="alpha/beta hydrolase"/>
    <property type="match status" value="2"/>
</dbReference>
<gene>
    <name evidence="6" type="ORF">Sru01_01360</name>
</gene>
<dbReference type="EMBL" id="BOOU01000002">
    <property type="protein sequence ID" value="GII75154.1"/>
    <property type="molecule type" value="Genomic_DNA"/>
</dbReference>
<dbReference type="PROSITE" id="PS00122">
    <property type="entry name" value="CARBOXYLESTERASE_B_1"/>
    <property type="match status" value="1"/>
</dbReference>
<feature type="domain" description="Carboxylesterase type B" evidence="5">
    <location>
        <begin position="9"/>
        <end position="313"/>
    </location>
</feature>
<feature type="compositionally biased region" description="Basic and acidic residues" evidence="4">
    <location>
        <begin position="42"/>
        <end position="56"/>
    </location>
</feature>
<feature type="region of interest" description="Disordered" evidence="4">
    <location>
        <begin position="38"/>
        <end position="63"/>
    </location>
</feature>
<accession>A0A919QW33</accession>
<name>A0A919QW33_9ACTN</name>
<evidence type="ECO:0000256" key="1">
    <source>
        <dbReference type="ARBA" id="ARBA00005964"/>
    </source>
</evidence>
<protein>
    <recommendedName>
        <fullName evidence="3">Carboxylic ester hydrolase</fullName>
        <ecNumber evidence="3">3.1.1.-</ecNumber>
    </recommendedName>
</protein>
<dbReference type="InterPro" id="IPR050309">
    <property type="entry name" value="Type-B_Carboxylest/Lipase"/>
</dbReference>
<comment type="caution">
    <text evidence="6">The sequence shown here is derived from an EMBL/GenBank/DDBJ whole genome shotgun (WGS) entry which is preliminary data.</text>
</comment>